<dbReference type="CDD" id="cd06790">
    <property type="entry name" value="PDZ_neurabin-like"/>
    <property type="match status" value="1"/>
</dbReference>
<protein>
    <submittedName>
        <fullName evidence="16">Neurabin-2</fullName>
    </submittedName>
</protein>
<evidence type="ECO:0000256" key="7">
    <source>
        <dbReference type="ARBA" id="ARBA00023018"/>
    </source>
</evidence>
<evidence type="ECO:0000256" key="10">
    <source>
        <dbReference type="ARBA" id="ARBA00023212"/>
    </source>
</evidence>
<evidence type="ECO:0000313" key="17">
    <source>
        <dbReference type="Proteomes" id="UP000198287"/>
    </source>
</evidence>
<name>A0A226EWP2_FOLCA</name>
<keyword evidence="17" id="KW-1185">Reference proteome</keyword>
<dbReference type="InterPro" id="IPR043446">
    <property type="entry name" value="Neurabin-like"/>
</dbReference>
<evidence type="ECO:0000256" key="8">
    <source>
        <dbReference type="ARBA" id="ARBA00023054"/>
    </source>
</evidence>
<dbReference type="PANTHER" id="PTHR16154">
    <property type="entry name" value="NEURABIN"/>
    <property type="match status" value="1"/>
</dbReference>
<evidence type="ECO:0000259" key="15">
    <source>
        <dbReference type="PROSITE" id="PS50106"/>
    </source>
</evidence>
<feature type="domain" description="SAM" evidence="14">
    <location>
        <begin position="703"/>
        <end position="747"/>
    </location>
</feature>
<keyword evidence="3" id="KW-0963">Cytoplasm</keyword>
<dbReference type="SUPFAM" id="SSF47769">
    <property type="entry name" value="SAM/Pointed domain"/>
    <property type="match status" value="1"/>
</dbReference>
<dbReference type="Pfam" id="PF17817">
    <property type="entry name" value="PDZ_5"/>
    <property type="match status" value="1"/>
</dbReference>
<dbReference type="GO" id="GO:0014069">
    <property type="term" value="C:postsynaptic density"/>
    <property type="evidence" value="ECO:0007669"/>
    <property type="project" value="TreeGrafter"/>
</dbReference>
<dbReference type="InterPro" id="IPR001660">
    <property type="entry name" value="SAM"/>
</dbReference>
<dbReference type="InterPro" id="IPR013761">
    <property type="entry name" value="SAM/pointed_sf"/>
</dbReference>
<dbReference type="InterPro" id="IPR036034">
    <property type="entry name" value="PDZ_sf"/>
</dbReference>
<feature type="compositionally biased region" description="Low complexity" evidence="13">
    <location>
        <begin position="573"/>
        <end position="584"/>
    </location>
</feature>
<dbReference type="Gene3D" id="1.10.150.50">
    <property type="entry name" value="Transcription Factor, Ets-1"/>
    <property type="match status" value="1"/>
</dbReference>
<dbReference type="OrthoDB" id="62701at2759"/>
<dbReference type="STRING" id="158441.A0A226EWP2"/>
<dbReference type="GO" id="GO:0005737">
    <property type="term" value="C:cytoplasm"/>
    <property type="evidence" value="ECO:0007669"/>
    <property type="project" value="TreeGrafter"/>
</dbReference>
<dbReference type="PROSITE" id="PS50105">
    <property type="entry name" value="SAM_DOMAIN"/>
    <property type="match status" value="1"/>
</dbReference>
<feature type="domain" description="PDZ" evidence="15">
    <location>
        <begin position="339"/>
        <end position="427"/>
    </location>
</feature>
<gene>
    <name evidence="16" type="ORF">Fcan01_02279</name>
</gene>
<evidence type="ECO:0000256" key="5">
    <source>
        <dbReference type="ARBA" id="ARBA00022782"/>
    </source>
</evidence>
<dbReference type="InterPro" id="IPR040645">
    <property type="entry name" value="Neurabin-1/2_PDZ"/>
</dbReference>
<dbReference type="GO" id="GO:0031175">
    <property type="term" value="P:neuron projection development"/>
    <property type="evidence" value="ECO:0007669"/>
    <property type="project" value="TreeGrafter"/>
</dbReference>
<keyword evidence="5" id="KW-0221">Differentiation</keyword>
<dbReference type="AlphaFoldDB" id="A0A226EWP2"/>
<evidence type="ECO:0000256" key="6">
    <source>
        <dbReference type="ARBA" id="ARBA00022902"/>
    </source>
</evidence>
<evidence type="ECO:0000256" key="3">
    <source>
        <dbReference type="ARBA" id="ARBA00022490"/>
    </source>
</evidence>
<accession>A0A226EWP2</accession>
<keyword evidence="8 12" id="KW-0175">Coiled coil</keyword>
<evidence type="ECO:0000259" key="14">
    <source>
        <dbReference type="PROSITE" id="PS50105"/>
    </source>
</evidence>
<dbReference type="EMBL" id="LNIX01000001">
    <property type="protein sequence ID" value="OXA62075.1"/>
    <property type="molecule type" value="Genomic_DNA"/>
</dbReference>
<keyword evidence="7" id="KW-0770">Synapse</keyword>
<dbReference type="GO" id="GO:0051015">
    <property type="term" value="F:actin filament binding"/>
    <property type="evidence" value="ECO:0007669"/>
    <property type="project" value="TreeGrafter"/>
</dbReference>
<dbReference type="GO" id="GO:0007015">
    <property type="term" value="P:actin filament organization"/>
    <property type="evidence" value="ECO:0007669"/>
    <property type="project" value="TreeGrafter"/>
</dbReference>
<comment type="caution">
    <text evidence="16">The sequence shown here is derived from an EMBL/GenBank/DDBJ whole genome shotgun (WGS) entry which is preliminary data.</text>
</comment>
<feature type="region of interest" description="Disordered" evidence="13">
    <location>
        <begin position="566"/>
        <end position="586"/>
    </location>
</feature>
<organism evidence="16 17">
    <name type="scientific">Folsomia candida</name>
    <name type="common">Springtail</name>
    <dbReference type="NCBI Taxonomy" id="158441"/>
    <lineage>
        <taxon>Eukaryota</taxon>
        <taxon>Metazoa</taxon>
        <taxon>Ecdysozoa</taxon>
        <taxon>Arthropoda</taxon>
        <taxon>Hexapoda</taxon>
        <taxon>Collembola</taxon>
        <taxon>Entomobryomorpha</taxon>
        <taxon>Isotomoidea</taxon>
        <taxon>Isotomidae</taxon>
        <taxon>Proisotominae</taxon>
        <taxon>Folsomia</taxon>
    </lineage>
</organism>
<feature type="region of interest" description="Disordered" evidence="13">
    <location>
        <begin position="623"/>
        <end position="643"/>
    </location>
</feature>
<dbReference type="Pfam" id="PF00595">
    <property type="entry name" value="PDZ"/>
    <property type="match status" value="1"/>
</dbReference>
<dbReference type="GO" id="GO:0019722">
    <property type="term" value="P:calcium-mediated signaling"/>
    <property type="evidence" value="ECO:0007669"/>
    <property type="project" value="TreeGrafter"/>
</dbReference>
<comment type="subcellular location">
    <subcellularLocation>
        <location evidence="1">Cytoplasm</location>
        <location evidence="1">Cytoskeleton</location>
    </subcellularLocation>
    <subcellularLocation>
        <location evidence="11">Synapse</location>
    </subcellularLocation>
</comment>
<dbReference type="GO" id="GO:0015629">
    <property type="term" value="C:actin cytoskeleton"/>
    <property type="evidence" value="ECO:0007669"/>
    <property type="project" value="TreeGrafter"/>
</dbReference>
<evidence type="ECO:0000256" key="13">
    <source>
        <dbReference type="SAM" id="MobiDB-lite"/>
    </source>
</evidence>
<dbReference type="InterPro" id="IPR001478">
    <property type="entry name" value="PDZ"/>
</dbReference>
<feature type="region of interest" description="Disordered" evidence="13">
    <location>
        <begin position="36"/>
        <end position="59"/>
    </location>
</feature>
<keyword evidence="10" id="KW-0206">Cytoskeleton</keyword>
<keyword evidence="9" id="KW-0009">Actin-binding</keyword>
<dbReference type="GO" id="GO:0030425">
    <property type="term" value="C:dendrite"/>
    <property type="evidence" value="ECO:0007669"/>
    <property type="project" value="TreeGrafter"/>
</dbReference>
<evidence type="ECO:0000256" key="4">
    <source>
        <dbReference type="ARBA" id="ARBA00022553"/>
    </source>
</evidence>
<feature type="compositionally biased region" description="Polar residues" evidence="13">
    <location>
        <begin position="46"/>
        <end position="57"/>
    </location>
</feature>
<dbReference type="SUPFAM" id="SSF50156">
    <property type="entry name" value="PDZ domain-like"/>
    <property type="match status" value="1"/>
</dbReference>
<dbReference type="Pfam" id="PF07647">
    <property type="entry name" value="SAM_2"/>
    <property type="match status" value="1"/>
</dbReference>
<evidence type="ECO:0000256" key="1">
    <source>
        <dbReference type="ARBA" id="ARBA00004245"/>
    </source>
</evidence>
<dbReference type="FunFam" id="2.30.42.10:FF:000010">
    <property type="entry name" value="Neurabin-1 isoform 1"/>
    <property type="match status" value="1"/>
</dbReference>
<keyword evidence="2" id="KW-0217">Developmental protein</keyword>
<keyword evidence="6" id="KW-0524">Neurogenesis</keyword>
<evidence type="ECO:0000256" key="2">
    <source>
        <dbReference type="ARBA" id="ARBA00022473"/>
    </source>
</evidence>
<dbReference type="SMART" id="SM00228">
    <property type="entry name" value="PDZ"/>
    <property type="match status" value="1"/>
</dbReference>
<evidence type="ECO:0000256" key="12">
    <source>
        <dbReference type="SAM" id="Coils"/>
    </source>
</evidence>
<dbReference type="SMART" id="SM00454">
    <property type="entry name" value="SAM"/>
    <property type="match status" value="1"/>
</dbReference>
<evidence type="ECO:0000256" key="9">
    <source>
        <dbReference type="ARBA" id="ARBA00023203"/>
    </source>
</evidence>
<feature type="coiled-coil region" evidence="12">
    <location>
        <begin position="471"/>
        <end position="526"/>
    </location>
</feature>
<keyword evidence="4" id="KW-0597">Phosphoprotein</keyword>
<dbReference type="Proteomes" id="UP000198287">
    <property type="component" value="Unassembled WGS sequence"/>
</dbReference>
<evidence type="ECO:0000313" key="16">
    <source>
        <dbReference type="EMBL" id="OXA62075.1"/>
    </source>
</evidence>
<dbReference type="PANTHER" id="PTHR16154:SF6">
    <property type="entry name" value="SPINOPHILIN, ISOFORM J"/>
    <property type="match status" value="1"/>
</dbReference>
<proteinExistence type="predicted"/>
<reference evidence="16 17" key="1">
    <citation type="submission" date="2015-12" db="EMBL/GenBank/DDBJ databases">
        <title>The genome of Folsomia candida.</title>
        <authorList>
            <person name="Faddeeva A."/>
            <person name="Derks M.F."/>
            <person name="Anvar Y."/>
            <person name="Smit S."/>
            <person name="Van Straalen N."/>
            <person name="Roelofs D."/>
        </authorList>
    </citation>
    <scope>NUCLEOTIDE SEQUENCE [LARGE SCALE GENOMIC DNA]</scope>
    <source>
        <strain evidence="16 17">VU population</strain>
        <tissue evidence="16">Whole body</tissue>
    </source>
</reference>
<dbReference type="PROSITE" id="PS50106">
    <property type="entry name" value="PDZ"/>
    <property type="match status" value="1"/>
</dbReference>
<sequence length="783" mass="88091">METVNNLENKNRFHSAKALFEKLESTTNTNVKFLKPIPPPKLINRTLPQQPTSPTKKLNSRELIEKQRNWGRHFSPAATSNSVENNDVSTTTTWVNLDDKKVSTATVVFNKVVVGGEGPSVGGVEGVGGATDGGVAERGVVTERVEFEITDEVSIATTTTTTTSLEDITVIDAFKESEEIILDKINETKEREEECSVVENVVGVVVETAPVVAMETTTLEEAPQKTPNEYDTVPMENKSEEIPVVTEEDEIAMETEENSEDSEDSSPLEYIPGLETENYDDNEPFYKKPSRIRWSSEPIKVHATFPPFIYDRRNDDVDPVASSAEYELEKRVEKMQLFDVDLVKGTEGLGLSIIGMGVGADAGLEKLGIFVKTITAGGAAAVDGRIQVNDQIISVDQKSLVGVTQSYAASVLRNTSGLVQFQIGREKDPENSEVAQLIRQSLQADLLRNNARPPPPPPPPAPVVTITPHEYTQMKKELQELREKMVAMETCNCELKCELASVLCKLEEEKKLREIVENRLKELESSVKLNEVAMTTSNNKNGCHDNDHDFPIPRDNYLLDVSKEKGKAELRQRSQQQHQLSRQQPKQIVLDLSSRQLELQSKLLNNSNNSSWQQETPRSNFINNAISPIKSPTNANQSPRKPNLSEQLRQILVLSDSQIFSDREEEGLEEEEEFIVVEAEESRGHQEEREVTKKWMTVSPTEWNNDQVCQYLIFMNLDHLLPPFMDNSINGERLLRMDSKELKSFGVAGDDKLKLKKKIKEMRNQVAMETKKRQTNNFFTKFK</sequence>
<evidence type="ECO:0000256" key="11">
    <source>
        <dbReference type="ARBA" id="ARBA00034103"/>
    </source>
</evidence>
<dbReference type="Gene3D" id="2.30.42.10">
    <property type="match status" value="1"/>
</dbReference>